<dbReference type="InterPro" id="IPR001991">
    <property type="entry name" value="Na-dicarboxylate_symporter"/>
</dbReference>
<evidence type="ECO:0000256" key="1">
    <source>
        <dbReference type="ARBA" id="ARBA00004651"/>
    </source>
</evidence>
<dbReference type="AlphaFoldDB" id="A0A1N6EWT4"/>
<feature type="transmembrane region" description="Helical" evidence="7">
    <location>
        <begin position="38"/>
        <end position="63"/>
    </location>
</feature>
<keyword evidence="4 7" id="KW-0812">Transmembrane</keyword>
<dbReference type="Proteomes" id="UP000185192">
    <property type="component" value="Unassembled WGS sequence"/>
</dbReference>
<keyword evidence="6 7" id="KW-0472">Membrane</keyword>
<evidence type="ECO:0000256" key="5">
    <source>
        <dbReference type="ARBA" id="ARBA00022989"/>
    </source>
</evidence>
<evidence type="ECO:0000256" key="6">
    <source>
        <dbReference type="ARBA" id="ARBA00023136"/>
    </source>
</evidence>
<sequence>MIKAIVILLALIIGVFTGLLFGEKSEWLVSGADVIGNMWLNALRMTVIPLVFTLLVVGIAKAASMARAGRMTARAIAFMIFILWCSSAMAAIVTPALLELFPLQLDAAAALRSALGDAASPGEVPPFSEFLRALIPTNVISAAAEDAVLPLMIFALAFAFAITRLPDEQRIMLDKFFNALADTLLIIIKWVLALAPLGVFALAVGVGAKAGVAAFGALLHYVLIVSTVGAVIWAFSYILTLIGAKRGPVAFFRASAPAQAVAISTQSSLASLPAMVSGVKAMGVGERSADVVLPISVALFRATGPCMNLAVAIYVAHLMGIELSMSALAIGIVVAAITTMGAVSLPGSISFITSIAPINIAMGLPIEPLVLLLAIETFPDIMRTVANVSMDMSVAATVARAEGDIE</sequence>
<gene>
    <name evidence="8" type="ORF">SAMN02745824_2126</name>
</gene>
<name>A0A1N6EWT4_9SPHN</name>
<evidence type="ECO:0000256" key="3">
    <source>
        <dbReference type="ARBA" id="ARBA00022475"/>
    </source>
</evidence>
<keyword evidence="2" id="KW-0813">Transport</keyword>
<evidence type="ECO:0000313" key="8">
    <source>
        <dbReference type="EMBL" id="SIN87488.1"/>
    </source>
</evidence>
<organism evidence="8 9">
    <name type="scientific">Parasphingorhabdus marina DSM 22363</name>
    <dbReference type="NCBI Taxonomy" id="1123272"/>
    <lineage>
        <taxon>Bacteria</taxon>
        <taxon>Pseudomonadati</taxon>
        <taxon>Pseudomonadota</taxon>
        <taxon>Alphaproteobacteria</taxon>
        <taxon>Sphingomonadales</taxon>
        <taxon>Sphingomonadaceae</taxon>
        <taxon>Parasphingorhabdus</taxon>
    </lineage>
</organism>
<protein>
    <submittedName>
        <fullName evidence="8">Na+/H+-dicarboxylate symporter</fullName>
    </submittedName>
</protein>
<evidence type="ECO:0000256" key="7">
    <source>
        <dbReference type="SAM" id="Phobius"/>
    </source>
</evidence>
<dbReference type="SUPFAM" id="SSF118215">
    <property type="entry name" value="Proton glutamate symport protein"/>
    <property type="match status" value="1"/>
</dbReference>
<dbReference type="PANTHER" id="PTHR42865">
    <property type="entry name" value="PROTON/GLUTAMATE-ASPARTATE SYMPORTER"/>
    <property type="match status" value="1"/>
</dbReference>
<dbReference type="Pfam" id="PF00375">
    <property type="entry name" value="SDF"/>
    <property type="match status" value="1"/>
</dbReference>
<dbReference type="EMBL" id="FSQW01000002">
    <property type="protein sequence ID" value="SIN87488.1"/>
    <property type="molecule type" value="Genomic_DNA"/>
</dbReference>
<dbReference type="GO" id="GO:0015293">
    <property type="term" value="F:symporter activity"/>
    <property type="evidence" value="ECO:0007669"/>
    <property type="project" value="UniProtKB-KW"/>
</dbReference>
<accession>A0A1N6EWT4</accession>
<feature type="transmembrane region" description="Helical" evidence="7">
    <location>
        <begin position="186"/>
        <end position="206"/>
    </location>
</feature>
<feature type="transmembrane region" description="Helical" evidence="7">
    <location>
        <begin position="147"/>
        <end position="165"/>
    </location>
</feature>
<feature type="transmembrane region" description="Helical" evidence="7">
    <location>
        <begin position="218"/>
        <end position="239"/>
    </location>
</feature>
<reference evidence="9" key="1">
    <citation type="submission" date="2016-11" db="EMBL/GenBank/DDBJ databases">
        <authorList>
            <person name="Varghese N."/>
            <person name="Submissions S."/>
        </authorList>
    </citation>
    <scope>NUCLEOTIDE SEQUENCE [LARGE SCALE GENOMIC DNA]</scope>
    <source>
        <strain evidence="9">DSM 22363</strain>
    </source>
</reference>
<dbReference type="GO" id="GO:0005886">
    <property type="term" value="C:plasma membrane"/>
    <property type="evidence" value="ECO:0007669"/>
    <property type="project" value="UniProtKB-SubCell"/>
</dbReference>
<proteinExistence type="predicted"/>
<feature type="transmembrane region" description="Helical" evidence="7">
    <location>
        <begin position="75"/>
        <end position="98"/>
    </location>
</feature>
<dbReference type="STRING" id="1123272.SAMN02745824_2126"/>
<keyword evidence="9" id="KW-1185">Reference proteome</keyword>
<evidence type="ECO:0000313" key="9">
    <source>
        <dbReference type="Proteomes" id="UP000185192"/>
    </source>
</evidence>
<dbReference type="OrthoDB" id="9766690at2"/>
<keyword evidence="5 7" id="KW-1133">Transmembrane helix</keyword>
<dbReference type="PRINTS" id="PR00173">
    <property type="entry name" value="EDTRNSPORT"/>
</dbReference>
<feature type="transmembrane region" description="Helical" evidence="7">
    <location>
        <begin position="351"/>
        <end position="375"/>
    </location>
</feature>
<evidence type="ECO:0000256" key="4">
    <source>
        <dbReference type="ARBA" id="ARBA00022692"/>
    </source>
</evidence>
<dbReference type="InterPro" id="IPR036458">
    <property type="entry name" value="Na:dicarbo_symporter_sf"/>
</dbReference>
<evidence type="ECO:0000256" key="2">
    <source>
        <dbReference type="ARBA" id="ARBA00022448"/>
    </source>
</evidence>
<dbReference type="PANTHER" id="PTHR42865:SF7">
    <property type="entry name" value="PROTON_GLUTAMATE-ASPARTATE SYMPORTER"/>
    <property type="match status" value="1"/>
</dbReference>
<keyword evidence="3" id="KW-1003">Cell membrane</keyword>
<comment type="subcellular location">
    <subcellularLocation>
        <location evidence="1">Cell membrane</location>
        <topology evidence="1">Multi-pass membrane protein</topology>
    </subcellularLocation>
</comment>
<dbReference type="Gene3D" id="1.10.3860.10">
    <property type="entry name" value="Sodium:dicarboxylate symporter"/>
    <property type="match status" value="1"/>
</dbReference>
<dbReference type="RefSeq" id="WP_074205213.1">
    <property type="nucleotide sequence ID" value="NZ_FSQW01000002.1"/>
</dbReference>